<evidence type="ECO:0000313" key="6">
    <source>
        <dbReference type="Proteomes" id="UP000249522"/>
    </source>
</evidence>
<keyword evidence="6" id="KW-1185">Reference proteome</keyword>
<comment type="catalytic activity">
    <reaction evidence="1">
        <text>3',5'-cyclic CMP + H2O = CMP + H(+)</text>
        <dbReference type="Rhea" id="RHEA:72675"/>
        <dbReference type="ChEBI" id="CHEBI:15377"/>
        <dbReference type="ChEBI" id="CHEBI:15378"/>
        <dbReference type="ChEBI" id="CHEBI:58003"/>
        <dbReference type="ChEBI" id="CHEBI:60377"/>
    </reaction>
    <physiologicalReaction direction="left-to-right" evidence="1">
        <dbReference type="Rhea" id="RHEA:72676"/>
    </physiologicalReaction>
</comment>
<dbReference type="SUPFAM" id="SSF56281">
    <property type="entry name" value="Metallo-hydrolase/oxidoreductase"/>
    <property type="match status" value="1"/>
</dbReference>
<comment type="function">
    <text evidence="2">Counteracts the endogenous Pycsar antiviral defense system. Phosphodiesterase that enables metal-dependent hydrolysis of host cyclic nucleotide Pycsar defense signals such as cCMP and cUMP.</text>
</comment>
<dbReference type="PANTHER" id="PTHR42951:SF17">
    <property type="entry name" value="METALLO-BETA-LACTAMASE DOMAIN-CONTAINING PROTEIN"/>
    <property type="match status" value="1"/>
</dbReference>
<evidence type="ECO:0000259" key="4">
    <source>
        <dbReference type="SMART" id="SM00849"/>
    </source>
</evidence>
<dbReference type="InterPro" id="IPR036866">
    <property type="entry name" value="RibonucZ/Hydroxyglut_hydro"/>
</dbReference>
<evidence type="ECO:0000256" key="2">
    <source>
        <dbReference type="ARBA" id="ARBA00034301"/>
    </source>
</evidence>
<organism evidence="5 6">
    <name type="scientific">Paenibacillus sambharensis</name>
    <dbReference type="NCBI Taxonomy" id="1803190"/>
    <lineage>
        <taxon>Bacteria</taxon>
        <taxon>Bacillati</taxon>
        <taxon>Bacillota</taxon>
        <taxon>Bacilli</taxon>
        <taxon>Bacillales</taxon>
        <taxon>Paenibacillaceae</taxon>
        <taxon>Paenibacillus</taxon>
    </lineage>
</organism>
<dbReference type="Pfam" id="PF00753">
    <property type="entry name" value="Lactamase_B"/>
    <property type="match status" value="1"/>
</dbReference>
<dbReference type="RefSeq" id="WP_111146255.1">
    <property type="nucleotide sequence ID" value="NZ_QKRB01000041.1"/>
</dbReference>
<dbReference type="PANTHER" id="PTHR42951">
    <property type="entry name" value="METALLO-BETA-LACTAMASE DOMAIN-CONTAINING"/>
    <property type="match status" value="1"/>
</dbReference>
<evidence type="ECO:0000256" key="1">
    <source>
        <dbReference type="ARBA" id="ARBA00034221"/>
    </source>
</evidence>
<reference evidence="5 6" key="1">
    <citation type="submission" date="2018-06" db="EMBL/GenBank/DDBJ databases">
        <title>Paenibacillus imtechensis sp. nov.</title>
        <authorList>
            <person name="Pinnaka A.K."/>
            <person name="Singh H."/>
            <person name="Kaur M."/>
        </authorList>
    </citation>
    <scope>NUCLEOTIDE SEQUENCE [LARGE SCALE GENOMIC DNA]</scope>
    <source>
        <strain evidence="5 6">SMB1</strain>
    </source>
</reference>
<dbReference type="EMBL" id="QKRB01000041">
    <property type="protein sequence ID" value="PZD96257.1"/>
    <property type="molecule type" value="Genomic_DNA"/>
</dbReference>
<proteinExistence type="predicted"/>
<evidence type="ECO:0000313" key="5">
    <source>
        <dbReference type="EMBL" id="PZD96257.1"/>
    </source>
</evidence>
<dbReference type="Proteomes" id="UP000249522">
    <property type="component" value="Unassembled WGS sequence"/>
</dbReference>
<dbReference type="InterPro" id="IPR050855">
    <property type="entry name" value="NDM-1-like"/>
</dbReference>
<evidence type="ECO:0000256" key="3">
    <source>
        <dbReference type="ARBA" id="ARBA00048505"/>
    </source>
</evidence>
<sequence length="277" mass="30363">MDNIFEKAPLPLTSKASGKGAFFAPEVYALTVQIVNVCYVGQDPSNWFLVDAGVTKSENDIVEQAERLYGKGCKPKAILLTHGHFDHIGALPELLKIWDVPVYAHAAELPYLTGEQSYPPGDPSVDNGMVSKMSPMFPHDGLDLTGRVQAYNTDGTIPDLPDWRVIHTPGHTPGHVSLFREKDRTLIAGDAFVTVQQESLYKVVTQKQEISGPPKYMTTDWDASRTSVKKLLALRPKTAVTGHGLPMEGSALIEGLENLASHFDEIAVPEKGRFVNK</sequence>
<name>A0A2W1LXM0_9BACL</name>
<dbReference type="GO" id="GO:0016787">
    <property type="term" value="F:hydrolase activity"/>
    <property type="evidence" value="ECO:0007669"/>
    <property type="project" value="UniProtKB-KW"/>
</dbReference>
<feature type="domain" description="Metallo-beta-lactamase" evidence="4">
    <location>
        <begin position="35"/>
        <end position="243"/>
    </location>
</feature>
<comment type="catalytic activity">
    <reaction evidence="3">
        <text>3',5'-cyclic UMP + H2O = UMP + H(+)</text>
        <dbReference type="Rhea" id="RHEA:70575"/>
        <dbReference type="ChEBI" id="CHEBI:15377"/>
        <dbReference type="ChEBI" id="CHEBI:15378"/>
        <dbReference type="ChEBI" id="CHEBI:57865"/>
        <dbReference type="ChEBI" id="CHEBI:184387"/>
    </reaction>
    <physiologicalReaction direction="left-to-right" evidence="3">
        <dbReference type="Rhea" id="RHEA:70576"/>
    </physiologicalReaction>
</comment>
<dbReference type="AlphaFoldDB" id="A0A2W1LXM0"/>
<dbReference type="SMART" id="SM00849">
    <property type="entry name" value="Lactamase_B"/>
    <property type="match status" value="1"/>
</dbReference>
<gene>
    <name evidence="5" type="ORF">DNH61_08635</name>
</gene>
<keyword evidence="5" id="KW-0378">Hydrolase</keyword>
<comment type="caution">
    <text evidence="5">The sequence shown here is derived from an EMBL/GenBank/DDBJ whole genome shotgun (WGS) entry which is preliminary data.</text>
</comment>
<accession>A0A2W1LXM0</accession>
<protein>
    <submittedName>
        <fullName evidence="5">MBL fold metallo-hydrolase</fullName>
    </submittedName>
</protein>
<dbReference type="InterPro" id="IPR001279">
    <property type="entry name" value="Metallo-B-lactamas"/>
</dbReference>
<dbReference type="OrthoDB" id="9802248at2"/>
<dbReference type="CDD" id="cd07721">
    <property type="entry name" value="yflN-like_MBL-fold"/>
    <property type="match status" value="1"/>
</dbReference>
<dbReference type="Gene3D" id="3.60.15.10">
    <property type="entry name" value="Ribonuclease Z/Hydroxyacylglutathione hydrolase-like"/>
    <property type="match status" value="1"/>
</dbReference>